<feature type="transmembrane region" description="Helical" evidence="8">
    <location>
        <begin position="307"/>
        <end position="340"/>
    </location>
</feature>
<dbReference type="InterPro" id="IPR002549">
    <property type="entry name" value="AI-2E-like"/>
</dbReference>
<sequence length="351" mass="37675">MSPFGRPGQPLGKAHPFVFGFIGALGVFTAWMLIQAITSARQVIVLIVVAMFLAIGLNPAVEALQRTRLSRRASVGVVFVGVILVFVGFGSAIVPPLTHQITEFIDEVPTYIAQLQRNESIREFDQRYEVLKKAQEAVASPDFGQTALDGIVGVGRRVVSGLFSVFTVLILTLYFLASLPTIKTFFYRLAPRSRRARVALLGDEVLLRIGGYVAGTITVATIAGTVAYVFMLIMDIPFALPLALFVGLTALIPLVGATIGAILVCTVAFFQGPAVGIICVIFFLLYQQVENYFIHPRVMKRAVDVQPAVTIIAALLGGALLGIVGALLAIPTAAAIALIVREVVVPRQETL</sequence>
<dbReference type="AlphaFoldDB" id="A0A365HCM3"/>
<dbReference type="OrthoDB" id="4016357at2"/>
<comment type="caution">
    <text evidence="9">The sequence shown here is derived from an EMBL/GenBank/DDBJ whole genome shotgun (WGS) entry which is preliminary data.</text>
</comment>
<reference evidence="9 10" key="1">
    <citation type="submission" date="2018-06" db="EMBL/GenBank/DDBJ databases">
        <title>Actinomadura craniellae sp. nov. isolated from marine sponge Craniella sp.</title>
        <authorList>
            <person name="Li L."/>
            <person name="Xu Q.H."/>
            <person name="Lin H.W."/>
            <person name="Lu Y.H."/>
        </authorList>
    </citation>
    <scope>NUCLEOTIDE SEQUENCE [LARGE SCALE GENOMIC DNA]</scope>
    <source>
        <strain evidence="9 10">LHW63021</strain>
    </source>
</reference>
<dbReference type="Proteomes" id="UP000251891">
    <property type="component" value="Unassembled WGS sequence"/>
</dbReference>
<keyword evidence="7 8" id="KW-0472">Membrane</keyword>
<dbReference type="GO" id="GO:0005886">
    <property type="term" value="C:plasma membrane"/>
    <property type="evidence" value="ECO:0007669"/>
    <property type="project" value="UniProtKB-SubCell"/>
</dbReference>
<keyword evidence="5 8" id="KW-0812">Transmembrane</keyword>
<dbReference type="Pfam" id="PF01594">
    <property type="entry name" value="AI-2E_transport"/>
    <property type="match status" value="1"/>
</dbReference>
<dbReference type="EMBL" id="QLYX01000003">
    <property type="protein sequence ID" value="RAY16013.1"/>
    <property type="molecule type" value="Genomic_DNA"/>
</dbReference>
<evidence type="ECO:0000256" key="5">
    <source>
        <dbReference type="ARBA" id="ARBA00022692"/>
    </source>
</evidence>
<proteinExistence type="inferred from homology"/>
<feature type="transmembrane region" description="Helical" evidence="8">
    <location>
        <begin position="43"/>
        <end position="61"/>
    </location>
</feature>
<keyword evidence="10" id="KW-1185">Reference proteome</keyword>
<accession>A0A365HCM3</accession>
<evidence type="ECO:0000256" key="1">
    <source>
        <dbReference type="ARBA" id="ARBA00004651"/>
    </source>
</evidence>
<organism evidence="9 10">
    <name type="scientific">Actinomadura craniellae</name>
    <dbReference type="NCBI Taxonomy" id="2231787"/>
    <lineage>
        <taxon>Bacteria</taxon>
        <taxon>Bacillati</taxon>
        <taxon>Actinomycetota</taxon>
        <taxon>Actinomycetes</taxon>
        <taxon>Streptosporangiales</taxon>
        <taxon>Thermomonosporaceae</taxon>
        <taxon>Actinomadura</taxon>
    </lineage>
</organism>
<keyword evidence="3" id="KW-0813">Transport</keyword>
<feature type="transmembrane region" description="Helical" evidence="8">
    <location>
        <begin position="162"/>
        <end position="186"/>
    </location>
</feature>
<comment type="similarity">
    <text evidence="2">Belongs to the autoinducer-2 exporter (AI-2E) (TC 2.A.86) family.</text>
</comment>
<comment type="subcellular location">
    <subcellularLocation>
        <location evidence="1">Cell membrane</location>
        <topology evidence="1">Multi-pass membrane protein</topology>
    </subcellularLocation>
</comment>
<evidence type="ECO:0000256" key="4">
    <source>
        <dbReference type="ARBA" id="ARBA00022475"/>
    </source>
</evidence>
<evidence type="ECO:0000256" key="3">
    <source>
        <dbReference type="ARBA" id="ARBA00022448"/>
    </source>
</evidence>
<keyword evidence="6 8" id="KW-1133">Transmembrane helix</keyword>
<dbReference type="PANTHER" id="PTHR21716:SF53">
    <property type="entry name" value="PERMEASE PERM-RELATED"/>
    <property type="match status" value="1"/>
</dbReference>
<feature type="transmembrane region" description="Helical" evidence="8">
    <location>
        <begin position="73"/>
        <end position="94"/>
    </location>
</feature>
<feature type="transmembrane region" description="Helical" evidence="8">
    <location>
        <begin position="236"/>
        <end position="255"/>
    </location>
</feature>
<dbReference type="PANTHER" id="PTHR21716">
    <property type="entry name" value="TRANSMEMBRANE PROTEIN"/>
    <property type="match status" value="1"/>
</dbReference>
<feature type="transmembrane region" description="Helical" evidence="8">
    <location>
        <begin position="16"/>
        <end position="37"/>
    </location>
</feature>
<dbReference type="GO" id="GO:0055085">
    <property type="term" value="P:transmembrane transport"/>
    <property type="evidence" value="ECO:0007669"/>
    <property type="project" value="TreeGrafter"/>
</dbReference>
<feature type="transmembrane region" description="Helical" evidence="8">
    <location>
        <begin position="206"/>
        <end position="230"/>
    </location>
</feature>
<feature type="transmembrane region" description="Helical" evidence="8">
    <location>
        <begin position="262"/>
        <end position="287"/>
    </location>
</feature>
<protein>
    <submittedName>
        <fullName evidence="9">AI-2E family transporter</fullName>
    </submittedName>
</protein>
<evidence type="ECO:0000313" key="10">
    <source>
        <dbReference type="Proteomes" id="UP000251891"/>
    </source>
</evidence>
<evidence type="ECO:0000313" key="9">
    <source>
        <dbReference type="EMBL" id="RAY16013.1"/>
    </source>
</evidence>
<name>A0A365HCM3_9ACTN</name>
<evidence type="ECO:0000256" key="8">
    <source>
        <dbReference type="SAM" id="Phobius"/>
    </source>
</evidence>
<evidence type="ECO:0000256" key="2">
    <source>
        <dbReference type="ARBA" id="ARBA00009773"/>
    </source>
</evidence>
<evidence type="ECO:0000256" key="6">
    <source>
        <dbReference type="ARBA" id="ARBA00022989"/>
    </source>
</evidence>
<evidence type="ECO:0000256" key="7">
    <source>
        <dbReference type="ARBA" id="ARBA00023136"/>
    </source>
</evidence>
<gene>
    <name evidence="9" type="ORF">DPM19_08370</name>
</gene>
<keyword evidence="4" id="KW-1003">Cell membrane</keyword>